<evidence type="ECO:0000259" key="2">
    <source>
        <dbReference type="PROSITE" id="PS50943"/>
    </source>
</evidence>
<dbReference type="SMART" id="SM00530">
    <property type="entry name" value="HTH_XRE"/>
    <property type="match status" value="1"/>
</dbReference>
<comment type="caution">
    <text evidence="3">The sequence shown here is derived from an EMBL/GenBank/DDBJ whole genome shotgun (WGS) entry which is preliminary data.</text>
</comment>
<accession>A0ABU7P7X2</accession>
<evidence type="ECO:0000313" key="3">
    <source>
        <dbReference type="EMBL" id="MEE4541177.1"/>
    </source>
</evidence>
<dbReference type="PANTHER" id="PTHR43236:SF1">
    <property type="entry name" value="BLL7220 PROTEIN"/>
    <property type="match status" value="1"/>
</dbReference>
<dbReference type="Gene3D" id="1.10.260.40">
    <property type="entry name" value="lambda repressor-like DNA-binding domains"/>
    <property type="match status" value="1"/>
</dbReference>
<gene>
    <name evidence="3" type="ORF">V2S66_04245</name>
</gene>
<dbReference type="PROSITE" id="PS50943">
    <property type="entry name" value="HTH_CROC1"/>
    <property type="match status" value="1"/>
</dbReference>
<name>A0ABU7P7X2_9ACTN</name>
<keyword evidence="4" id="KW-1185">Reference proteome</keyword>
<dbReference type="InterPro" id="IPR052345">
    <property type="entry name" value="Rad_response_metalloprotease"/>
</dbReference>
<dbReference type="Gene3D" id="1.10.10.2910">
    <property type="match status" value="1"/>
</dbReference>
<dbReference type="Pfam" id="PF06114">
    <property type="entry name" value="Peptidase_M78"/>
    <property type="match status" value="1"/>
</dbReference>
<organism evidence="3 4">
    <name type="scientific">Actinacidiphila polyblastidii</name>
    <dbReference type="NCBI Taxonomy" id="3110430"/>
    <lineage>
        <taxon>Bacteria</taxon>
        <taxon>Bacillati</taxon>
        <taxon>Actinomycetota</taxon>
        <taxon>Actinomycetes</taxon>
        <taxon>Kitasatosporales</taxon>
        <taxon>Streptomycetaceae</taxon>
        <taxon>Actinacidiphila</taxon>
    </lineage>
</organism>
<protein>
    <submittedName>
        <fullName evidence="3">XRE family transcriptional regulator</fullName>
    </submittedName>
</protein>
<dbReference type="RefSeq" id="WP_330793058.1">
    <property type="nucleotide sequence ID" value="NZ_JAZEWV010000002.1"/>
</dbReference>
<dbReference type="InterPro" id="IPR010982">
    <property type="entry name" value="Lambda_DNA-bd_dom_sf"/>
</dbReference>
<dbReference type="PANTHER" id="PTHR43236">
    <property type="entry name" value="ANTITOXIN HIGA1"/>
    <property type="match status" value="1"/>
</dbReference>
<comment type="similarity">
    <text evidence="1">Belongs to the short-chain fatty acyl-CoA assimilation regulator (ScfR) family.</text>
</comment>
<dbReference type="CDD" id="cd00093">
    <property type="entry name" value="HTH_XRE"/>
    <property type="match status" value="1"/>
</dbReference>
<dbReference type="InterPro" id="IPR001387">
    <property type="entry name" value="Cro/C1-type_HTH"/>
</dbReference>
<evidence type="ECO:0000256" key="1">
    <source>
        <dbReference type="ARBA" id="ARBA00007227"/>
    </source>
</evidence>
<dbReference type="Proteomes" id="UP001344658">
    <property type="component" value="Unassembled WGS sequence"/>
</dbReference>
<dbReference type="SUPFAM" id="SSF47413">
    <property type="entry name" value="lambda repressor-like DNA-binding domains"/>
    <property type="match status" value="1"/>
</dbReference>
<dbReference type="Pfam" id="PF01381">
    <property type="entry name" value="HTH_3"/>
    <property type="match status" value="1"/>
</dbReference>
<reference evidence="3 4" key="1">
    <citation type="submission" date="2023-12" db="EMBL/GenBank/DDBJ databases">
        <title>Streptomyces sp. V4-01.</title>
        <authorList>
            <person name="Somphong A."/>
            <person name="Phongsopitanun W."/>
        </authorList>
    </citation>
    <scope>NUCLEOTIDE SEQUENCE [LARGE SCALE GENOMIC DNA]</scope>
    <source>
        <strain evidence="3 4">V4-01</strain>
    </source>
</reference>
<evidence type="ECO:0000313" key="4">
    <source>
        <dbReference type="Proteomes" id="UP001344658"/>
    </source>
</evidence>
<proteinExistence type="inferred from homology"/>
<dbReference type="EMBL" id="JAZEWV010000002">
    <property type="protein sequence ID" value="MEE4541177.1"/>
    <property type="molecule type" value="Genomic_DNA"/>
</dbReference>
<sequence length="394" mass="43626">MDSSDRTNVQVGDASRLFDGRRLTLARQLIGLRKNALATKIDKSPTAVAAYENNTKRPAPATVAQLCLTLGVDPGFFLPGPHQAKSSDCVPHFRSLRSTTQLARDQAFAYGVISGDVGAALERHVEFPEPNLPQLSVDVEDESSTLPEEAARILRKHWEIDSGPVGHLVRLAENHGVVVVFSPPQNAAVDAYSFDDGYRPTVVLNPTKEDYYRQRFDVAHELGHLVMHVDAEPGSKVVENQAHRFAAELLLPEDELRDLLPSKADWRILATLKETYGVSLQALLYRSRALGVMSEVTYRNTVVYLNSKGWRRREPGEMPAVEQPSLYPKAVQILSTVGITELSLAKESRVTPGIFRTVTARSPVREDLFLESRGIETSDGVIPLFRSKVDRPAN</sequence>
<dbReference type="InterPro" id="IPR010359">
    <property type="entry name" value="IrrE_HExxH"/>
</dbReference>
<feature type="domain" description="HTH cro/C1-type" evidence="2">
    <location>
        <begin position="23"/>
        <end position="77"/>
    </location>
</feature>